<protein>
    <recommendedName>
        <fullName evidence="1">Protein NO VEIN C-terminal domain-containing protein</fullName>
    </recommendedName>
</protein>
<dbReference type="Pfam" id="PF13020">
    <property type="entry name" value="NOV_C"/>
    <property type="match status" value="1"/>
</dbReference>
<gene>
    <name evidence="2" type="ORF">S01H4_09112</name>
</gene>
<dbReference type="EMBL" id="BART01003234">
    <property type="protein sequence ID" value="GAG73110.1"/>
    <property type="molecule type" value="Genomic_DNA"/>
</dbReference>
<reference evidence="2" key="1">
    <citation type="journal article" date="2014" name="Front. Microbiol.">
        <title>High frequency of phylogenetically diverse reductive dehalogenase-homologous genes in deep subseafloor sedimentary metagenomes.</title>
        <authorList>
            <person name="Kawai M."/>
            <person name="Futagami T."/>
            <person name="Toyoda A."/>
            <person name="Takaki Y."/>
            <person name="Nishi S."/>
            <person name="Hori S."/>
            <person name="Arai W."/>
            <person name="Tsubouchi T."/>
            <person name="Morono Y."/>
            <person name="Uchiyama I."/>
            <person name="Ito T."/>
            <person name="Fujiyama A."/>
            <person name="Inagaki F."/>
            <person name="Takami H."/>
        </authorList>
    </citation>
    <scope>NUCLEOTIDE SEQUENCE</scope>
    <source>
        <strain evidence="2">Expedition CK06-06</strain>
    </source>
</reference>
<name>X0ZTF8_9ZZZZ</name>
<feature type="domain" description="Protein NO VEIN C-terminal" evidence="1">
    <location>
        <begin position="53"/>
        <end position="150"/>
    </location>
</feature>
<sequence length="200" mass="22947">SYPVLPPSEVRPVTATQIDFIPTVAPERVKVTFTISQNPAPNKRRRLVNPDRAENLALEFEREEGRFPLKVSHLRGTQAYGCDLLSFKSEGDRKVFEVSPDISLVLKFIEVKGRVSEKGSVTLKGNELRAAQIYRDKYYIYRVYEDDENRGSFELIELSDPLGSEKEAVKIIYEVNPFHTARSIRWDVRERPSDSDEGKQ</sequence>
<evidence type="ECO:0000313" key="2">
    <source>
        <dbReference type="EMBL" id="GAG73110.1"/>
    </source>
</evidence>
<dbReference type="AlphaFoldDB" id="X0ZTF8"/>
<organism evidence="2">
    <name type="scientific">marine sediment metagenome</name>
    <dbReference type="NCBI Taxonomy" id="412755"/>
    <lineage>
        <taxon>unclassified sequences</taxon>
        <taxon>metagenomes</taxon>
        <taxon>ecological metagenomes</taxon>
    </lineage>
</organism>
<feature type="non-terminal residue" evidence="2">
    <location>
        <position position="1"/>
    </location>
</feature>
<comment type="caution">
    <text evidence="2">The sequence shown here is derived from an EMBL/GenBank/DDBJ whole genome shotgun (WGS) entry which is preliminary data.</text>
</comment>
<accession>X0ZTF8</accession>
<proteinExistence type="predicted"/>
<dbReference type="InterPro" id="IPR024975">
    <property type="entry name" value="NOV_C"/>
</dbReference>
<evidence type="ECO:0000259" key="1">
    <source>
        <dbReference type="Pfam" id="PF13020"/>
    </source>
</evidence>